<protein>
    <submittedName>
        <fullName evidence="2">Uncharacterized protein</fullName>
    </submittedName>
</protein>
<accession>A0AAV5I579</accession>
<gene>
    <name evidence="2" type="ORF">SLEP1_g9527</name>
</gene>
<organism evidence="2 3">
    <name type="scientific">Rubroshorea leprosula</name>
    <dbReference type="NCBI Taxonomy" id="152421"/>
    <lineage>
        <taxon>Eukaryota</taxon>
        <taxon>Viridiplantae</taxon>
        <taxon>Streptophyta</taxon>
        <taxon>Embryophyta</taxon>
        <taxon>Tracheophyta</taxon>
        <taxon>Spermatophyta</taxon>
        <taxon>Magnoliopsida</taxon>
        <taxon>eudicotyledons</taxon>
        <taxon>Gunneridae</taxon>
        <taxon>Pentapetalae</taxon>
        <taxon>rosids</taxon>
        <taxon>malvids</taxon>
        <taxon>Malvales</taxon>
        <taxon>Dipterocarpaceae</taxon>
        <taxon>Rubroshorea</taxon>
    </lineage>
</organism>
<evidence type="ECO:0000256" key="1">
    <source>
        <dbReference type="SAM" id="MobiDB-lite"/>
    </source>
</evidence>
<reference evidence="2 3" key="1">
    <citation type="journal article" date="2021" name="Commun. Biol.">
        <title>The genome of Shorea leprosula (Dipterocarpaceae) highlights the ecological relevance of drought in aseasonal tropical rainforests.</title>
        <authorList>
            <person name="Ng K.K.S."/>
            <person name="Kobayashi M.J."/>
            <person name="Fawcett J.A."/>
            <person name="Hatakeyama M."/>
            <person name="Paape T."/>
            <person name="Ng C.H."/>
            <person name="Ang C.C."/>
            <person name="Tnah L.H."/>
            <person name="Lee C.T."/>
            <person name="Nishiyama T."/>
            <person name="Sese J."/>
            <person name="O'Brien M.J."/>
            <person name="Copetti D."/>
            <person name="Mohd Noor M.I."/>
            <person name="Ong R.C."/>
            <person name="Putra M."/>
            <person name="Sireger I.Z."/>
            <person name="Indrioko S."/>
            <person name="Kosugi Y."/>
            <person name="Izuno A."/>
            <person name="Isagi Y."/>
            <person name="Lee S.L."/>
            <person name="Shimizu K.K."/>
        </authorList>
    </citation>
    <scope>NUCLEOTIDE SEQUENCE [LARGE SCALE GENOMIC DNA]</scope>
    <source>
        <strain evidence="2">214</strain>
    </source>
</reference>
<dbReference type="EMBL" id="BPVZ01000010">
    <property type="protein sequence ID" value="GKU96278.1"/>
    <property type="molecule type" value="Genomic_DNA"/>
</dbReference>
<keyword evidence="3" id="KW-1185">Reference proteome</keyword>
<dbReference type="Proteomes" id="UP001054252">
    <property type="component" value="Unassembled WGS sequence"/>
</dbReference>
<evidence type="ECO:0000313" key="3">
    <source>
        <dbReference type="Proteomes" id="UP001054252"/>
    </source>
</evidence>
<sequence>MGAPYQYFGLRQGIPHSLSDPFEPEADEANAQPSREPEQIIESAGFPHHVGTYCVAETHEEYLPEKPSFSAQDLYQRYGIVPDVIPRDGVTAYETEYHTPQLPKERPSHPRGGLQYAYHCSYAIAGQGGKSQFYSAPLQRTVPGSSSLVETNLPVPLVFIMLELLQLFVELWKGVILVFCSIEAKG</sequence>
<proteinExistence type="predicted"/>
<name>A0AAV5I579_9ROSI</name>
<evidence type="ECO:0000313" key="2">
    <source>
        <dbReference type="EMBL" id="GKU96278.1"/>
    </source>
</evidence>
<dbReference type="AlphaFoldDB" id="A0AAV5I579"/>
<comment type="caution">
    <text evidence="2">The sequence shown here is derived from an EMBL/GenBank/DDBJ whole genome shotgun (WGS) entry which is preliminary data.</text>
</comment>
<feature type="region of interest" description="Disordered" evidence="1">
    <location>
        <begin position="12"/>
        <end position="37"/>
    </location>
</feature>